<dbReference type="RefSeq" id="XP_018298587.1">
    <property type="nucleotide sequence ID" value="XM_018438021.1"/>
</dbReference>
<proteinExistence type="inferred from homology"/>
<keyword evidence="6" id="KW-0509">mRNA transport</keyword>
<keyword evidence="9" id="KW-0811">Translocation</keyword>
<dbReference type="FunCoup" id="A0A167R0A1">
    <property type="interactions" value="55"/>
</dbReference>
<name>A0A167R0A1_PHYB8</name>
<keyword evidence="10" id="KW-0906">Nuclear pore complex</keyword>
<evidence type="ECO:0000256" key="8">
    <source>
        <dbReference type="ARBA" id="ARBA00022989"/>
    </source>
</evidence>
<dbReference type="GO" id="GO:0031965">
    <property type="term" value="C:nuclear membrane"/>
    <property type="evidence" value="ECO:0007669"/>
    <property type="project" value="UniProtKB-SubCell"/>
</dbReference>
<protein>
    <recommendedName>
        <fullName evidence="16">Nucleoporin protein Ndc1-Nup</fullName>
    </recommendedName>
</protein>
<keyword evidence="11 13" id="KW-0472">Membrane</keyword>
<evidence type="ECO:0000256" key="4">
    <source>
        <dbReference type="ARBA" id="ARBA00022448"/>
    </source>
</evidence>
<feature type="transmembrane region" description="Helical" evidence="13">
    <location>
        <begin position="180"/>
        <end position="199"/>
    </location>
</feature>
<evidence type="ECO:0000256" key="3">
    <source>
        <dbReference type="ARBA" id="ARBA00005760"/>
    </source>
</evidence>
<dbReference type="GO" id="GO:0015031">
    <property type="term" value="P:protein transport"/>
    <property type="evidence" value="ECO:0007669"/>
    <property type="project" value="UniProtKB-KW"/>
</dbReference>
<dbReference type="Proteomes" id="UP000077315">
    <property type="component" value="Unassembled WGS sequence"/>
</dbReference>
<feature type="transmembrane region" description="Helical" evidence="13">
    <location>
        <begin position="131"/>
        <end position="149"/>
    </location>
</feature>
<evidence type="ECO:0000256" key="12">
    <source>
        <dbReference type="ARBA" id="ARBA00023242"/>
    </source>
</evidence>
<evidence type="ECO:0008006" key="16">
    <source>
        <dbReference type="Google" id="ProtNLM"/>
    </source>
</evidence>
<evidence type="ECO:0000313" key="14">
    <source>
        <dbReference type="EMBL" id="OAD80547.1"/>
    </source>
</evidence>
<dbReference type="GO" id="GO:0006999">
    <property type="term" value="P:nuclear pore organization"/>
    <property type="evidence" value="ECO:0007669"/>
    <property type="project" value="TreeGrafter"/>
</dbReference>
<keyword evidence="15" id="KW-1185">Reference proteome</keyword>
<keyword evidence="8 13" id="KW-1133">Transmembrane helix</keyword>
<feature type="transmembrane region" description="Helical" evidence="13">
    <location>
        <begin position="236"/>
        <end position="255"/>
    </location>
</feature>
<evidence type="ECO:0000313" key="15">
    <source>
        <dbReference type="Proteomes" id="UP000077315"/>
    </source>
</evidence>
<evidence type="ECO:0000256" key="13">
    <source>
        <dbReference type="SAM" id="Phobius"/>
    </source>
</evidence>
<dbReference type="AlphaFoldDB" id="A0A167R0A1"/>
<evidence type="ECO:0000256" key="6">
    <source>
        <dbReference type="ARBA" id="ARBA00022816"/>
    </source>
</evidence>
<keyword evidence="7" id="KW-0653">Protein transport</keyword>
<dbReference type="PANTHER" id="PTHR13269:SF6">
    <property type="entry name" value="NUCLEOPORIN NDC1"/>
    <property type="match status" value="1"/>
</dbReference>
<dbReference type="GO" id="GO:0070631">
    <property type="term" value="P:spindle pole body localization"/>
    <property type="evidence" value="ECO:0007669"/>
    <property type="project" value="TreeGrafter"/>
</dbReference>
<gene>
    <name evidence="14" type="ORF">PHYBLDRAFT_178651</name>
</gene>
<accession>A0A167R0A1</accession>
<evidence type="ECO:0000256" key="7">
    <source>
        <dbReference type="ARBA" id="ARBA00022927"/>
    </source>
</evidence>
<dbReference type="PANTHER" id="PTHR13269">
    <property type="entry name" value="NUCLEOPORIN NDC1"/>
    <property type="match status" value="1"/>
</dbReference>
<evidence type="ECO:0000256" key="1">
    <source>
        <dbReference type="ARBA" id="ARBA00004232"/>
    </source>
</evidence>
<evidence type="ECO:0000256" key="10">
    <source>
        <dbReference type="ARBA" id="ARBA00023132"/>
    </source>
</evidence>
<feature type="transmembrane region" description="Helical" evidence="13">
    <location>
        <begin position="52"/>
        <end position="70"/>
    </location>
</feature>
<comment type="similarity">
    <text evidence="3">Belongs to the NDC1 family.</text>
</comment>
<dbReference type="STRING" id="763407.A0A167R0A1"/>
<organism evidence="14 15">
    <name type="scientific">Phycomyces blakesleeanus (strain ATCC 8743b / DSM 1359 / FGSC 10004 / NBRC 33097 / NRRL 1555)</name>
    <dbReference type="NCBI Taxonomy" id="763407"/>
    <lineage>
        <taxon>Eukaryota</taxon>
        <taxon>Fungi</taxon>
        <taxon>Fungi incertae sedis</taxon>
        <taxon>Mucoromycota</taxon>
        <taxon>Mucoromycotina</taxon>
        <taxon>Mucoromycetes</taxon>
        <taxon>Mucorales</taxon>
        <taxon>Phycomycetaceae</taxon>
        <taxon>Phycomyces</taxon>
    </lineage>
</organism>
<dbReference type="GO" id="GO:0030674">
    <property type="term" value="F:protein-macromolecule adaptor activity"/>
    <property type="evidence" value="ECO:0007669"/>
    <property type="project" value="TreeGrafter"/>
</dbReference>
<evidence type="ECO:0000256" key="5">
    <source>
        <dbReference type="ARBA" id="ARBA00022692"/>
    </source>
</evidence>
<sequence length="607" mass="69992">MVPLATQPTVFAQNTNVQKVPERPTTTTTTTTTFSYADAYSQIVHRRCIKTLATLYGFCLLISVIFQLRFSLNRDFITSVLSMKTIGFSQIFFIALLPLFASRFITSTVQQSNLPNVASEVFVMLSNVDNWIITALYATSSFFIIRYYMSLLMGESYIDSLFVNPHDHHIGARQLNQDNIFVTFYAILLGINFAVRTIYERRSIIEFPSVQQEGIYTIKTSISSVCREATHIATRVFVFSYITYLFLNGMIYHQVAEFFGMYTRMLDSPVRGFQWYNLYMLTRTVLGGIIAVSGWEFLDRLFMVFFEVVEPVSTLSPKPFECLLSGLQNNKDPLLQTTAYAELARMASRDPARRIEMFRTFGSDVNDSEWSRISGECLKTIETFRNNIAKETNTKRQGTSNGILPRSIEEQPIKQIKLIEKDVFAAPKREVVYLDDRLSSLFVKPVTLATGPKMPPADASDRAQKFISTVPENFLLKILKYLENKFEHLDWVKKWNTLTIKSRYKSVFNNYSTLLFSVESLASLVAASLHEDQYGYVQRDIEKILDVLLGTLVELEEVERVNELGFLITDIKQAIYTIRSTFGTYLEDIKIQQRYQSHWRRFLEYKH</sequence>
<dbReference type="GO" id="GO:0070762">
    <property type="term" value="C:nuclear pore transmembrane ring"/>
    <property type="evidence" value="ECO:0007669"/>
    <property type="project" value="TreeGrafter"/>
</dbReference>
<dbReference type="GeneID" id="28998927"/>
<comment type="subcellular location">
    <subcellularLocation>
        <location evidence="1">Nucleus membrane</location>
        <topology evidence="1">Multi-pass membrane protein</topology>
    </subcellularLocation>
    <subcellularLocation>
        <location evidence="2">Nucleus</location>
        <location evidence="2">Nuclear pore complex</location>
    </subcellularLocation>
</comment>
<evidence type="ECO:0000256" key="11">
    <source>
        <dbReference type="ARBA" id="ARBA00023136"/>
    </source>
</evidence>
<dbReference type="GO" id="GO:0051028">
    <property type="term" value="P:mRNA transport"/>
    <property type="evidence" value="ECO:0007669"/>
    <property type="project" value="UniProtKB-KW"/>
</dbReference>
<dbReference type="VEuPathDB" id="FungiDB:PHYBLDRAFT_178651"/>
<dbReference type="EMBL" id="KV440971">
    <property type="protein sequence ID" value="OAD80547.1"/>
    <property type="molecule type" value="Genomic_DNA"/>
</dbReference>
<keyword evidence="4" id="KW-0813">Transport</keyword>
<dbReference type="Pfam" id="PF09531">
    <property type="entry name" value="Ndc1_Nup"/>
    <property type="match status" value="1"/>
</dbReference>
<reference evidence="15" key="1">
    <citation type="submission" date="2015-06" db="EMBL/GenBank/DDBJ databases">
        <title>Expansion of signal transduction pathways in fungi by whole-genome duplication.</title>
        <authorList>
            <consortium name="DOE Joint Genome Institute"/>
            <person name="Corrochano L.M."/>
            <person name="Kuo A."/>
            <person name="Marcet-Houben M."/>
            <person name="Polaino S."/>
            <person name="Salamov A."/>
            <person name="Villalobos J.M."/>
            <person name="Alvarez M.I."/>
            <person name="Avalos J."/>
            <person name="Benito E.P."/>
            <person name="Benoit I."/>
            <person name="Burger G."/>
            <person name="Camino L.P."/>
            <person name="Canovas D."/>
            <person name="Cerda-Olmedo E."/>
            <person name="Cheng J.-F."/>
            <person name="Dominguez A."/>
            <person name="Elias M."/>
            <person name="Eslava A.P."/>
            <person name="Glaser F."/>
            <person name="Grimwood J."/>
            <person name="Gutierrez G."/>
            <person name="Heitman J."/>
            <person name="Henrissat B."/>
            <person name="Iturriaga E.A."/>
            <person name="Lang B.F."/>
            <person name="Lavin J.L."/>
            <person name="Lee S."/>
            <person name="Li W."/>
            <person name="Lindquist E."/>
            <person name="Lopez-Garcia S."/>
            <person name="Luque E.M."/>
            <person name="Marcos A.T."/>
            <person name="Martin J."/>
            <person name="McCluskey K."/>
            <person name="Medina H.R."/>
            <person name="Miralles-Duran A."/>
            <person name="Miyazaki A."/>
            <person name="Munoz-Torres E."/>
            <person name="Oguiza J.A."/>
            <person name="Ohm R."/>
            <person name="Olmedo M."/>
            <person name="Orejas M."/>
            <person name="Ortiz-Castellanos L."/>
            <person name="Pisabarro A.G."/>
            <person name="Rodriguez-Romero J."/>
            <person name="Ruiz-Herrera J."/>
            <person name="Ruiz-Vazquez R."/>
            <person name="Sanz C."/>
            <person name="Schackwitz W."/>
            <person name="Schmutz J."/>
            <person name="Shahriari M."/>
            <person name="Shelest E."/>
            <person name="Silva-Franco F."/>
            <person name="Soanes D."/>
            <person name="Syed K."/>
            <person name="Tagua V.G."/>
            <person name="Talbot N.J."/>
            <person name="Thon M."/>
            <person name="De vries R.P."/>
            <person name="Wiebenga A."/>
            <person name="Yadav J.S."/>
            <person name="Braun E.L."/>
            <person name="Baker S."/>
            <person name="Garre V."/>
            <person name="Horwitz B."/>
            <person name="Torres-Martinez S."/>
            <person name="Idnurm A."/>
            <person name="Herrera-Estrella A."/>
            <person name="Gabaldon T."/>
            <person name="Grigoriev I.V."/>
        </authorList>
    </citation>
    <scope>NUCLEOTIDE SEQUENCE [LARGE SCALE GENOMIC DNA]</scope>
    <source>
        <strain evidence="15">NRRL 1555(-)</strain>
    </source>
</reference>
<dbReference type="InParanoid" id="A0A167R0A1"/>
<dbReference type="OrthoDB" id="67850at2759"/>
<dbReference type="InterPro" id="IPR019049">
    <property type="entry name" value="Nucleoporin_prot_Ndc1/Nup"/>
</dbReference>
<feature type="transmembrane region" description="Helical" evidence="13">
    <location>
        <begin position="76"/>
        <end position="101"/>
    </location>
</feature>
<dbReference type="GO" id="GO:0005816">
    <property type="term" value="C:spindle pole body"/>
    <property type="evidence" value="ECO:0007669"/>
    <property type="project" value="TreeGrafter"/>
</dbReference>
<evidence type="ECO:0000256" key="9">
    <source>
        <dbReference type="ARBA" id="ARBA00023010"/>
    </source>
</evidence>
<evidence type="ECO:0000256" key="2">
    <source>
        <dbReference type="ARBA" id="ARBA00004567"/>
    </source>
</evidence>
<keyword evidence="5 13" id="KW-0812">Transmembrane</keyword>
<keyword evidence="12" id="KW-0539">Nucleus</keyword>